<dbReference type="PANTHER" id="PTHR23023">
    <property type="entry name" value="DIMETHYLANILINE MONOOXYGENASE"/>
    <property type="match status" value="1"/>
</dbReference>
<dbReference type="GO" id="GO:0050661">
    <property type="term" value="F:NADP binding"/>
    <property type="evidence" value="ECO:0007669"/>
    <property type="project" value="InterPro"/>
</dbReference>
<dbReference type="InterPro" id="IPR000960">
    <property type="entry name" value="Flavin_mOase"/>
</dbReference>
<protein>
    <submittedName>
        <fullName evidence="7">Flavin-containing monooxygenase</fullName>
    </submittedName>
</protein>
<dbReference type="Pfam" id="PF00743">
    <property type="entry name" value="FMO-like"/>
    <property type="match status" value="2"/>
</dbReference>
<dbReference type="AlphaFoldDB" id="A0A5P8N993"/>
<organism evidence="7">
    <name type="scientific">Cyberlindnera americana</name>
    <dbReference type="NCBI Taxonomy" id="36016"/>
    <lineage>
        <taxon>Eukaryota</taxon>
        <taxon>Fungi</taxon>
        <taxon>Dikarya</taxon>
        <taxon>Ascomycota</taxon>
        <taxon>Saccharomycotina</taxon>
        <taxon>Saccharomycetes</taxon>
        <taxon>Phaffomycetales</taxon>
        <taxon>Phaffomycetaceae</taxon>
        <taxon>Cyberlindnera</taxon>
    </lineage>
</organism>
<dbReference type="Pfam" id="PF13454">
    <property type="entry name" value="NAD_binding_9"/>
    <property type="match status" value="1"/>
</dbReference>
<evidence type="ECO:0000256" key="5">
    <source>
        <dbReference type="ARBA" id="ARBA00023002"/>
    </source>
</evidence>
<comment type="similarity">
    <text evidence="1">Belongs to the FMO family.</text>
</comment>
<evidence type="ECO:0000256" key="2">
    <source>
        <dbReference type="ARBA" id="ARBA00022630"/>
    </source>
</evidence>
<dbReference type="GO" id="GO:0050660">
    <property type="term" value="F:flavin adenine dinucleotide binding"/>
    <property type="evidence" value="ECO:0007669"/>
    <property type="project" value="InterPro"/>
</dbReference>
<keyword evidence="2" id="KW-0285">Flavoprotein</keyword>
<feature type="domain" description="FAD-dependent urate hydroxylase HpyO/Asp monooxygenase CreE-like FAD/NAD(P)-binding" evidence="6">
    <location>
        <begin position="7"/>
        <end position="52"/>
    </location>
</feature>
<dbReference type="PRINTS" id="PR00370">
    <property type="entry name" value="FMOXYGENASE"/>
</dbReference>
<dbReference type="InterPro" id="IPR050346">
    <property type="entry name" value="FMO-like"/>
</dbReference>
<dbReference type="PIRSF" id="PIRSF000332">
    <property type="entry name" value="FMO"/>
    <property type="match status" value="1"/>
</dbReference>
<evidence type="ECO:0000313" key="7">
    <source>
        <dbReference type="EMBL" id="QFR37233.1"/>
    </source>
</evidence>
<dbReference type="EMBL" id="MK890728">
    <property type="protein sequence ID" value="QFR37233.1"/>
    <property type="molecule type" value="Genomic_DNA"/>
</dbReference>
<dbReference type="GO" id="GO:0004499">
    <property type="term" value="F:N,N-dimethylaniline monooxygenase activity"/>
    <property type="evidence" value="ECO:0007669"/>
    <property type="project" value="InterPro"/>
</dbReference>
<dbReference type="InterPro" id="IPR020946">
    <property type="entry name" value="Flavin_mOase-like"/>
</dbReference>
<evidence type="ECO:0000256" key="3">
    <source>
        <dbReference type="ARBA" id="ARBA00022827"/>
    </source>
</evidence>
<dbReference type="SUPFAM" id="SSF51905">
    <property type="entry name" value="FAD/NAD(P)-binding domain"/>
    <property type="match status" value="2"/>
</dbReference>
<keyword evidence="4" id="KW-0521">NADP</keyword>
<proteinExistence type="inferred from homology"/>
<keyword evidence="5" id="KW-0560">Oxidoreductase</keyword>
<gene>
    <name evidence="7" type="ORF">g2121</name>
</gene>
<keyword evidence="3" id="KW-0274">FAD</keyword>
<evidence type="ECO:0000256" key="1">
    <source>
        <dbReference type="ARBA" id="ARBA00009183"/>
    </source>
</evidence>
<accession>A0A5P8N993</accession>
<dbReference type="Gene3D" id="3.50.50.60">
    <property type="entry name" value="FAD/NAD(P)-binding domain"/>
    <property type="match status" value="2"/>
</dbReference>
<dbReference type="InterPro" id="IPR036188">
    <property type="entry name" value="FAD/NAD-bd_sf"/>
</dbReference>
<reference evidence="7" key="1">
    <citation type="journal article" date="2019" name="Front. Microbiol.">
        <title>An Overview of Genes From Cyberlindnera americana, a Symbiont Yeast Isolated From the Gut of the Bark Beetle Dendroctonus rhizophagus (Curculionidae: Scolytinae), Involved in the Detoxification Process Using Genome and Transcriptome Data.</title>
        <authorList>
            <person name="Soto-Robles L.V."/>
            <person name="Torres-Banda V."/>
            <person name="Rivera-Orduna F.N."/>
            <person name="Curiel-Quesada E."/>
            <person name="Hidalgo-Lara M.E."/>
            <person name="Zuniga G."/>
        </authorList>
    </citation>
    <scope>NUCLEOTIDE SEQUENCE</scope>
    <source>
        <strain evidence="7">ChDrAdgY46</strain>
    </source>
</reference>
<dbReference type="InterPro" id="IPR038732">
    <property type="entry name" value="HpyO/CreE_NAD-binding"/>
</dbReference>
<keyword evidence="7" id="KW-0503">Monooxygenase</keyword>
<evidence type="ECO:0000256" key="4">
    <source>
        <dbReference type="ARBA" id="ARBA00022857"/>
    </source>
</evidence>
<sequence>MSIRSVAVIGAGPCGAGLTRALLAEKAFSNITVFERRDRLGGLWNYTREKSLIPSITPVPSVDPLRPIGKIQAGGKSFYESPVYKYLDANVPKDLMAYKDFPFPKEVPLFPLQEQILEYIQGYSKKIEEYVRFDTEVTSVNWLTDDNQWEVKSRSLDTDLITTEKYDAVAIAVGSYDQPYIPDVPGISQWGTDHPGSIIHAKTYDEPSQFSKSRNILVVGNSASGADIAYQLATMLDKTIYKSVRSENILPSGSDERVKEVGDLESFDSKTQTVHFKDGTSLTNVDSVIFCTGYLKSIPFIHTSPPLITNGQKVHGLYRHLLWYRNPTLAVVGLPKFVLPTRLSETQGCWLARLWSGRLATPSYEEMKKDAESAEGEERNHHDLRYPKDVDYKNMLYKESESVEGDYGYKAVFWDEEQCRIRANIKPLKEGYIKYRSDTGKLASSIKELEDAGYFKWEVPV</sequence>
<evidence type="ECO:0000259" key="6">
    <source>
        <dbReference type="Pfam" id="PF13454"/>
    </source>
</evidence>
<name>A0A5P8N993_9ASCO</name>